<name>A0A833N1S6_9HYPH</name>
<protein>
    <submittedName>
        <fullName evidence="3">Aspartyl-tRNA(Asn) amidotransferase subunit A Glutamyl-tRNA(Gln) amidotransferase subunit A</fullName>
        <ecNumber evidence="3">6.3.5.6</ecNumber>
        <ecNumber evidence="3">6.3.5.7</ecNumber>
    </submittedName>
</protein>
<dbReference type="Gene3D" id="3.90.1300.10">
    <property type="entry name" value="Amidase signature (AS) domain"/>
    <property type="match status" value="1"/>
</dbReference>
<organism evidence="3 4">
    <name type="scientific">Methylorubrum populi</name>
    <dbReference type="NCBI Taxonomy" id="223967"/>
    <lineage>
        <taxon>Bacteria</taxon>
        <taxon>Pseudomonadati</taxon>
        <taxon>Pseudomonadota</taxon>
        <taxon>Alphaproteobacteria</taxon>
        <taxon>Hyphomicrobiales</taxon>
        <taxon>Methylobacteriaceae</taxon>
        <taxon>Methylorubrum</taxon>
    </lineage>
</organism>
<dbReference type="GO" id="GO:0050566">
    <property type="term" value="F:asparaginyl-tRNA synthase (glutamine-hydrolyzing) activity"/>
    <property type="evidence" value="ECO:0007669"/>
    <property type="project" value="UniProtKB-EC"/>
</dbReference>
<proteinExistence type="predicted"/>
<comment type="caution">
    <text evidence="3">The sequence shown here is derived from an EMBL/GenBank/DDBJ whole genome shotgun (WGS) entry which is preliminary data.</text>
</comment>
<reference evidence="3 4" key="1">
    <citation type="submission" date="2019-10" db="EMBL/GenBank/DDBJ databases">
        <title>Draft Genome Sequence of the Caffeine Degrading Methylotroph Methylorubrum populi PINKEL.</title>
        <authorList>
            <person name="Dawson S.C."/>
            <person name="Zhang X."/>
            <person name="Wright M.E."/>
            <person name="Sharma G."/>
            <person name="Langner J.T."/>
            <person name="Ditty J.L."/>
            <person name="Subuyuj G.A."/>
        </authorList>
    </citation>
    <scope>NUCLEOTIDE SEQUENCE [LARGE SCALE GENOMIC DNA]</scope>
    <source>
        <strain evidence="3 4">Pinkel</strain>
    </source>
</reference>
<dbReference type="EMBL" id="WEKV01000007">
    <property type="protein sequence ID" value="KAB7786501.1"/>
    <property type="molecule type" value="Genomic_DNA"/>
</dbReference>
<dbReference type="AlphaFoldDB" id="A0A833N1S6"/>
<dbReference type="EC" id="6.3.5.7" evidence="3"/>
<dbReference type="SUPFAM" id="SSF75304">
    <property type="entry name" value="Amidase signature (AS) enzymes"/>
    <property type="match status" value="1"/>
</dbReference>
<feature type="compositionally biased region" description="Basic and acidic residues" evidence="1">
    <location>
        <begin position="14"/>
        <end position="37"/>
    </location>
</feature>
<dbReference type="PANTHER" id="PTHR42678">
    <property type="entry name" value="AMIDASE"/>
    <property type="match status" value="1"/>
</dbReference>
<feature type="domain" description="Amidase" evidence="2">
    <location>
        <begin position="97"/>
        <end position="559"/>
    </location>
</feature>
<sequence>MRLAREVAPAGRAGDGEHERIPSRPRGGDSRERSHRDGIGLAVFKDAEREIEMNAMALSVAVTPEPAEDALVARLIEMTVEDCQRAFAEGSVTAEALAQAFLARIETYNPRYKALIVMNPQALDDARAIDARRAAGEKLGPLAGVPVVIKDTMDMAGLPSTGGWHFLSAEAGGVDLIPATDAPVTARMREAGCVILGKTNVPVLSHTGSHANDSWAGPTLNPAAPDRIPGGSSAGTATAVAASLAVLGLAEETGGSIQNPASAQGLVGIKPSFGLVPNAGVMPLAGSTRDVVGPIARCVRDAALTLDALAGYTAADPKTVAGIGKRPAGGYTAGLEPGALAGKRLGLYGPGWRDLPLSEEASALYARAQAELEAAGATLVADPFAGTDFAAIAEPTPGLVYFDARGFESAPYDLQLYLERMGPDVAIRSFAAFAEATKAEDAFAPGGVLHPITNLRQLAACLADPASPPDVSDFLAAREAYLAVFDRVMAEQGLDALVFPQMRAELPPLHGPGTLLETTVCEINIAGLPGVTLPAGAYASGSPFNLIFVGRMWSEGDLLACAYAYEQATHHRRAPALDA</sequence>
<dbReference type="Proteomes" id="UP000469949">
    <property type="component" value="Unassembled WGS sequence"/>
</dbReference>
<dbReference type="InterPro" id="IPR036928">
    <property type="entry name" value="AS_sf"/>
</dbReference>
<evidence type="ECO:0000259" key="2">
    <source>
        <dbReference type="Pfam" id="PF01425"/>
    </source>
</evidence>
<dbReference type="PANTHER" id="PTHR42678:SF34">
    <property type="entry name" value="OS04G0183300 PROTEIN"/>
    <property type="match status" value="1"/>
</dbReference>
<feature type="region of interest" description="Disordered" evidence="1">
    <location>
        <begin position="1"/>
        <end position="37"/>
    </location>
</feature>
<dbReference type="GO" id="GO:0016740">
    <property type="term" value="F:transferase activity"/>
    <property type="evidence" value="ECO:0007669"/>
    <property type="project" value="UniProtKB-KW"/>
</dbReference>
<keyword evidence="3" id="KW-0808">Transferase</keyword>
<evidence type="ECO:0000313" key="3">
    <source>
        <dbReference type="EMBL" id="KAB7786501.1"/>
    </source>
</evidence>
<keyword evidence="3" id="KW-0436">Ligase</keyword>
<accession>A0A833N1S6</accession>
<evidence type="ECO:0000313" key="4">
    <source>
        <dbReference type="Proteomes" id="UP000469949"/>
    </source>
</evidence>
<dbReference type="EC" id="6.3.5.6" evidence="3"/>
<dbReference type="GO" id="GO:0050567">
    <property type="term" value="F:glutaminyl-tRNA synthase (glutamine-hydrolyzing) activity"/>
    <property type="evidence" value="ECO:0007669"/>
    <property type="project" value="UniProtKB-EC"/>
</dbReference>
<evidence type="ECO:0000256" key="1">
    <source>
        <dbReference type="SAM" id="MobiDB-lite"/>
    </source>
</evidence>
<dbReference type="InterPro" id="IPR023631">
    <property type="entry name" value="Amidase_dom"/>
</dbReference>
<dbReference type="Pfam" id="PF01425">
    <property type="entry name" value="Amidase"/>
    <property type="match status" value="1"/>
</dbReference>
<gene>
    <name evidence="3" type="ORF">F8B43_1139</name>
</gene>